<accession>A0A4S3ZTR5</accession>
<dbReference type="Pfam" id="PF00275">
    <property type="entry name" value="EPSP_synthase"/>
    <property type="match status" value="1"/>
</dbReference>
<keyword evidence="3 7" id="KW-0028">Amino-acid biosynthesis</keyword>
<comment type="caution">
    <text evidence="7">Lacks conserved residue(s) required for the propagation of feature annotation.</text>
</comment>
<feature type="binding site" evidence="7">
    <location>
        <position position="322"/>
    </location>
    <ligand>
        <name>phosphoenolpyruvate</name>
        <dbReference type="ChEBI" id="CHEBI:58702"/>
    </ligand>
</feature>
<comment type="pathway">
    <text evidence="1 7">Metabolic intermediate biosynthesis; chorismate biosynthesis; chorismate from D-erythrose 4-phosphate and phosphoenolpyruvate: step 6/7.</text>
</comment>
<dbReference type="SUPFAM" id="SSF55205">
    <property type="entry name" value="EPT/RTPC-like"/>
    <property type="match status" value="1"/>
</dbReference>
<dbReference type="EMBL" id="SSNZ01000006">
    <property type="protein sequence ID" value="THF49104.1"/>
    <property type="molecule type" value="Genomic_DNA"/>
</dbReference>
<protein>
    <recommendedName>
        <fullName evidence="7">3-phosphoshikimate 1-carboxyvinyltransferase</fullName>
        <ecNumber evidence="7">2.5.1.19</ecNumber>
    </recommendedName>
    <alternativeName>
        <fullName evidence="7">5-enolpyruvylshikimate-3-phosphate synthase</fullName>
        <shortName evidence="7">EPSP synthase</shortName>
        <shortName evidence="7">EPSPS</shortName>
    </alternativeName>
</protein>
<feature type="binding site" evidence="7">
    <location>
        <position position="98"/>
    </location>
    <ligand>
        <name>phosphoenolpyruvate</name>
        <dbReference type="ChEBI" id="CHEBI:58702"/>
    </ligand>
</feature>
<evidence type="ECO:0000256" key="4">
    <source>
        <dbReference type="ARBA" id="ARBA00022679"/>
    </source>
</evidence>
<dbReference type="InterPro" id="IPR036968">
    <property type="entry name" value="Enolpyruvate_Tfrase_sf"/>
</dbReference>
<feature type="binding site" evidence="7">
    <location>
        <position position="318"/>
    </location>
    <ligand>
        <name>3-phosphoshikimate</name>
        <dbReference type="ChEBI" id="CHEBI:145989"/>
    </ligand>
</feature>
<organism evidence="9 10">
    <name type="scientific">Flavobacterium supellecticarium</name>
    <dbReference type="NCBI Taxonomy" id="2565924"/>
    <lineage>
        <taxon>Bacteria</taxon>
        <taxon>Pseudomonadati</taxon>
        <taxon>Bacteroidota</taxon>
        <taxon>Flavobacteriia</taxon>
        <taxon>Flavobacteriales</taxon>
        <taxon>Flavobacteriaceae</taxon>
        <taxon>Flavobacterium</taxon>
    </lineage>
</organism>
<feature type="binding site" evidence="7">
    <location>
        <position position="146"/>
    </location>
    <ligand>
        <name>3-phosphoshikimate</name>
        <dbReference type="ChEBI" id="CHEBI:145989"/>
    </ligand>
</feature>
<dbReference type="GO" id="GO:0009423">
    <property type="term" value="P:chorismate biosynthetic process"/>
    <property type="evidence" value="ECO:0007669"/>
    <property type="project" value="UniProtKB-UniRule"/>
</dbReference>
<dbReference type="InterPro" id="IPR013792">
    <property type="entry name" value="RNA3'P_cycl/enolpyr_Trfase_a/b"/>
</dbReference>
<feature type="binding site" evidence="7">
    <location>
        <position position="27"/>
    </location>
    <ligand>
        <name>3-phosphoshikimate</name>
        <dbReference type="ChEBI" id="CHEBI:145989"/>
    </ligand>
</feature>
<dbReference type="HAMAP" id="MF_00210">
    <property type="entry name" value="EPSP_synth"/>
    <property type="match status" value="1"/>
</dbReference>
<dbReference type="GO" id="GO:0008652">
    <property type="term" value="P:amino acid biosynthetic process"/>
    <property type="evidence" value="ECO:0007669"/>
    <property type="project" value="UniProtKB-KW"/>
</dbReference>
<evidence type="ECO:0000256" key="3">
    <source>
        <dbReference type="ARBA" id="ARBA00022605"/>
    </source>
</evidence>
<keyword evidence="10" id="KW-1185">Reference proteome</keyword>
<comment type="caution">
    <text evidence="9">The sequence shown here is derived from an EMBL/GenBank/DDBJ whole genome shotgun (WGS) entry which is preliminary data.</text>
</comment>
<feature type="binding site" evidence="7">
    <location>
        <position position="291"/>
    </location>
    <ligand>
        <name>3-phosphoshikimate</name>
        <dbReference type="ChEBI" id="CHEBI:145989"/>
    </ligand>
</feature>
<keyword evidence="7" id="KW-0963">Cytoplasm</keyword>
<dbReference type="PANTHER" id="PTHR21090">
    <property type="entry name" value="AROM/DEHYDROQUINATE SYNTHASE"/>
    <property type="match status" value="1"/>
</dbReference>
<feature type="binding site" evidence="7">
    <location>
        <position position="22"/>
    </location>
    <ligand>
        <name>phosphoenolpyruvate</name>
        <dbReference type="ChEBI" id="CHEBI:58702"/>
    </ligand>
</feature>
<evidence type="ECO:0000313" key="9">
    <source>
        <dbReference type="EMBL" id="THF49104.1"/>
    </source>
</evidence>
<feature type="binding site" evidence="7">
    <location>
        <position position="365"/>
    </location>
    <ligand>
        <name>phosphoenolpyruvate</name>
        <dbReference type="ChEBI" id="CHEBI:58702"/>
    </ligand>
</feature>
<dbReference type="InterPro" id="IPR023193">
    <property type="entry name" value="EPSP_synthase_CS"/>
</dbReference>
<feature type="binding site" evidence="7">
    <location>
        <position position="145"/>
    </location>
    <ligand>
        <name>3-phosphoshikimate</name>
        <dbReference type="ChEBI" id="CHEBI:145989"/>
    </ligand>
</feature>
<proteinExistence type="inferred from homology"/>
<dbReference type="AlphaFoldDB" id="A0A4S3ZTR5"/>
<evidence type="ECO:0000313" key="10">
    <source>
        <dbReference type="Proteomes" id="UP000307507"/>
    </source>
</evidence>
<name>A0A4S3ZTR5_9FLAO</name>
<evidence type="ECO:0000256" key="2">
    <source>
        <dbReference type="ARBA" id="ARBA00009948"/>
    </source>
</evidence>
<dbReference type="EC" id="2.5.1.19" evidence="7"/>
<keyword evidence="5 7" id="KW-0057">Aromatic amino acid biosynthesis</keyword>
<dbReference type="InterPro" id="IPR006264">
    <property type="entry name" value="EPSP_synthase"/>
</dbReference>
<dbReference type="GO" id="GO:0009073">
    <property type="term" value="P:aromatic amino acid family biosynthetic process"/>
    <property type="evidence" value="ECO:0007669"/>
    <property type="project" value="UniProtKB-KW"/>
</dbReference>
<comment type="similarity">
    <text evidence="2 7">Belongs to the EPSP synthase family.</text>
</comment>
<comment type="catalytic activity">
    <reaction evidence="6">
        <text>3-phosphoshikimate + phosphoenolpyruvate = 5-O-(1-carboxyvinyl)-3-phosphoshikimate + phosphate</text>
        <dbReference type="Rhea" id="RHEA:21256"/>
        <dbReference type="ChEBI" id="CHEBI:43474"/>
        <dbReference type="ChEBI" id="CHEBI:57701"/>
        <dbReference type="ChEBI" id="CHEBI:58702"/>
        <dbReference type="ChEBI" id="CHEBI:145989"/>
        <dbReference type="EC" id="2.5.1.19"/>
    </reaction>
    <physiologicalReaction direction="left-to-right" evidence="6">
        <dbReference type="Rhea" id="RHEA:21257"/>
    </physiologicalReaction>
</comment>
<dbReference type="InterPro" id="IPR001986">
    <property type="entry name" value="Enolpyruvate_Tfrase_dom"/>
</dbReference>
<dbReference type="Gene3D" id="3.65.10.10">
    <property type="entry name" value="Enolpyruvate transferase domain"/>
    <property type="match status" value="2"/>
</dbReference>
<feature type="binding site" evidence="7">
    <location>
        <position position="69"/>
    </location>
    <ligand>
        <name>phosphoenolpyruvate</name>
        <dbReference type="ChEBI" id="CHEBI:58702"/>
    </ligand>
</feature>
<feature type="binding site" evidence="7">
    <location>
        <position position="144"/>
    </location>
    <ligand>
        <name>3-phosphoshikimate</name>
        <dbReference type="ChEBI" id="CHEBI:145989"/>
    </ligand>
</feature>
<dbReference type="PIRSF" id="PIRSF000505">
    <property type="entry name" value="EPSPS"/>
    <property type="match status" value="1"/>
</dbReference>
<feature type="binding site" evidence="7">
    <location>
        <position position="146"/>
    </location>
    <ligand>
        <name>phosphoenolpyruvate</name>
        <dbReference type="ChEBI" id="CHEBI:58702"/>
    </ligand>
</feature>
<feature type="binding site" evidence="7">
    <location>
        <position position="23"/>
    </location>
    <ligand>
        <name>3-phosphoshikimate</name>
        <dbReference type="ChEBI" id="CHEBI:145989"/>
    </ligand>
</feature>
<dbReference type="CDD" id="cd01556">
    <property type="entry name" value="EPSP_synthase"/>
    <property type="match status" value="1"/>
</dbReference>
<dbReference type="Proteomes" id="UP000307507">
    <property type="component" value="Unassembled WGS sequence"/>
</dbReference>
<comment type="subcellular location">
    <subcellularLocation>
        <location evidence="7">Cytoplasm</location>
    </subcellularLocation>
</comment>
<dbReference type="RefSeq" id="WP_136403612.1">
    <property type="nucleotide sequence ID" value="NZ_SSNZ01000006.1"/>
</dbReference>
<feature type="binding site" evidence="7">
    <location>
        <position position="389"/>
    </location>
    <ligand>
        <name>phosphoenolpyruvate</name>
        <dbReference type="ChEBI" id="CHEBI:58702"/>
    </ligand>
</feature>
<dbReference type="PROSITE" id="PS00885">
    <property type="entry name" value="EPSP_SYNTHASE_2"/>
    <property type="match status" value="1"/>
</dbReference>
<dbReference type="GO" id="GO:0005737">
    <property type="term" value="C:cytoplasm"/>
    <property type="evidence" value="ECO:0007669"/>
    <property type="project" value="UniProtKB-SubCell"/>
</dbReference>
<sequence>MDLQLRLSDVNLKSQIAITGSKSETNRLLLLQALYPNLKLNNLSNSDDSLMMTKALQSEESVVDIHHAGTAMRFLTAFFAIQEGREIILTGSSRMQERPISILVDALRQLGAVIAYEKNEGYPPIRISGKKLTESKVSLKTNVSSQYISALLLVAPRLEKGLELTLEGELTSIPYIQMTLSLLQEIGIETTFEGNRITVQPKKEIAPQISTVESDWSSASYYYSIVAMAKVGTEITLSSYKENSFQGDSDLVAIYRHFGVESIFEGNTVTLRKIEVSHSGAVTFDLKNTPDIAQTIAVTSFGLHKACRLTGLHTLKIKETDRLVALQNELTKLGAVITVTDDSLTLEASETIKSDVVIQTYQDHRMAMAFAPLALKTSLIISEAEVVSKSYPGFWDDLRKTGFRIAEQVL</sequence>
<evidence type="ECO:0000256" key="1">
    <source>
        <dbReference type="ARBA" id="ARBA00004811"/>
    </source>
</evidence>
<dbReference type="UniPathway" id="UPA00053">
    <property type="reaction ID" value="UER00089"/>
</dbReference>
<comment type="subunit">
    <text evidence="7">Monomer.</text>
</comment>
<comment type="function">
    <text evidence="7">Catalyzes the transfer of the enolpyruvyl moiety of phosphoenolpyruvate (PEP) to the 5-hydroxyl of shikimate-3-phosphate (S3P) to produce enolpyruvyl shikimate-3-phosphate and inorganic phosphate.</text>
</comment>
<reference evidence="9 10" key="1">
    <citation type="submission" date="2019-04" db="EMBL/GenBank/DDBJ databases">
        <title>Flavobacterium sp. nov. isolated from construction timber.</title>
        <authorList>
            <person name="Lin S.-Y."/>
            <person name="Chang C.-T."/>
            <person name="Young C.-C."/>
        </authorList>
    </citation>
    <scope>NUCLEOTIDE SEQUENCE [LARGE SCALE GENOMIC DNA]</scope>
    <source>
        <strain evidence="9 10">CC-CTC003</strain>
    </source>
</reference>
<keyword evidence="4 7" id="KW-0808">Transferase</keyword>
<gene>
    <name evidence="7" type="primary">aroA</name>
    <name evidence="9" type="ORF">E6C50_12735</name>
</gene>
<dbReference type="GO" id="GO:0003866">
    <property type="term" value="F:3-phosphoshikimate 1-carboxyvinyltransferase activity"/>
    <property type="evidence" value="ECO:0007669"/>
    <property type="project" value="UniProtKB-UniRule"/>
</dbReference>
<evidence type="ECO:0000256" key="7">
    <source>
        <dbReference type="HAMAP-Rule" id="MF_00210"/>
    </source>
</evidence>
<feature type="domain" description="Enolpyruvate transferase" evidence="8">
    <location>
        <begin position="59"/>
        <end position="398"/>
    </location>
</feature>
<evidence type="ECO:0000259" key="8">
    <source>
        <dbReference type="Pfam" id="PF00275"/>
    </source>
</evidence>
<dbReference type="OrthoDB" id="9809920at2"/>
<feature type="binding site" evidence="7">
    <location>
        <position position="172"/>
    </location>
    <ligand>
        <name>3-phosphoshikimate</name>
        <dbReference type="ChEBI" id="CHEBI:145989"/>
    </ligand>
</feature>
<feature type="binding site" evidence="7">
    <location>
        <position position="22"/>
    </location>
    <ligand>
        <name>3-phosphoshikimate</name>
        <dbReference type="ChEBI" id="CHEBI:145989"/>
    </ligand>
</feature>
<dbReference type="PANTHER" id="PTHR21090:SF5">
    <property type="entry name" value="PENTAFUNCTIONAL AROM POLYPEPTIDE"/>
    <property type="match status" value="1"/>
</dbReference>
<evidence type="ECO:0000256" key="5">
    <source>
        <dbReference type="ARBA" id="ARBA00023141"/>
    </source>
</evidence>
<feature type="active site" description="Proton acceptor" evidence="7">
    <location>
        <position position="291"/>
    </location>
</feature>
<evidence type="ECO:0000256" key="6">
    <source>
        <dbReference type="ARBA" id="ARBA00044633"/>
    </source>
</evidence>